<dbReference type="AlphaFoldDB" id="A0A7I8K7W6"/>
<dbReference type="Proteomes" id="UP000663760">
    <property type="component" value="Chromosome 3"/>
</dbReference>
<protein>
    <recommendedName>
        <fullName evidence="2">DUF7054 domain-containing protein</fullName>
    </recommendedName>
</protein>
<dbReference type="Pfam" id="PF23156">
    <property type="entry name" value="DUF7054"/>
    <property type="match status" value="1"/>
</dbReference>
<sequence length="167" mass="17581">MAIRVLSNQKPAGAAAGGRKGGGAAAGSRILVSVNVLGSAGPIRFVTSEGELVATVICTALRSYAREGRLPVLGSDHNEFLLFCAHSNYMDALNPNEPIGANGGRNFVLCKKQLQQLSLPVPMVVAGSTAVINAQQQYSHSMEKKAGNGGSWKAWLNKSFNFKISSH</sequence>
<dbReference type="OrthoDB" id="1919859at2759"/>
<evidence type="ECO:0000313" key="4">
    <source>
        <dbReference type="Proteomes" id="UP000663760"/>
    </source>
</evidence>
<feature type="compositionally biased region" description="Polar residues" evidence="1">
    <location>
        <begin position="1"/>
        <end position="10"/>
    </location>
</feature>
<evidence type="ECO:0000259" key="2">
    <source>
        <dbReference type="Pfam" id="PF23156"/>
    </source>
</evidence>
<proteinExistence type="predicted"/>
<keyword evidence="4" id="KW-1185">Reference proteome</keyword>
<gene>
    <name evidence="3" type="ORF">SI8410_03003971</name>
</gene>
<reference evidence="3" key="1">
    <citation type="submission" date="2020-02" db="EMBL/GenBank/DDBJ databases">
        <authorList>
            <person name="Scholz U."/>
            <person name="Mascher M."/>
            <person name="Fiebig A."/>
        </authorList>
    </citation>
    <scope>NUCLEOTIDE SEQUENCE</scope>
</reference>
<evidence type="ECO:0000313" key="3">
    <source>
        <dbReference type="EMBL" id="CAA7393181.1"/>
    </source>
</evidence>
<feature type="region of interest" description="Disordered" evidence="1">
    <location>
        <begin position="1"/>
        <end position="24"/>
    </location>
</feature>
<feature type="domain" description="DUF7054" evidence="2">
    <location>
        <begin position="28"/>
        <end position="110"/>
    </location>
</feature>
<dbReference type="EMBL" id="LR746266">
    <property type="protein sequence ID" value="CAA7393181.1"/>
    <property type="molecule type" value="Genomic_DNA"/>
</dbReference>
<feature type="compositionally biased region" description="Gly residues" evidence="1">
    <location>
        <begin position="15"/>
        <end position="24"/>
    </location>
</feature>
<evidence type="ECO:0000256" key="1">
    <source>
        <dbReference type="SAM" id="MobiDB-lite"/>
    </source>
</evidence>
<dbReference type="InterPro" id="IPR040358">
    <property type="entry name" value="At4g22758-like"/>
</dbReference>
<dbReference type="PANTHER" id="PTHR33270:SF18">
    <property type="entry name" value="OS02G0324700 PROTEIN"/>
    <property type="match status" value="1"/>
</dbReference>
<dbReference type="PANTHER" id="PTHR33270">
    <property type="entry name" value="BNAC05G50380D PROTEIN"/>
    <property type="match status" value="1"/>
</dbReference>
<dbReference type="InterPro" id="IPR055482">
    <property type="entry name" value="DUF7054"/>
</dbReference>
<name>A0A7I8K7W6_SPIIN</name>
<accession>A0A7I8K7W6</accession>
<organism evidence="3 4">
    <name type="scientific">Spirodela intermedia</name>
    <name type="common">Intermediate duckweed</name>
    <dbReference type="NCBI Taxonomy" id="51605"/>
    <lineage>
        <taxon>Eukaryota</taxon>
        <taxon>Viridiplantae</taxon>
        <taxon>Streptophyta</taxon>
        <taxon>Embryophyta</taxon>
        <taxon>Tracheophyta</taxon>
        <taxon>Spermatophyta</taxon>
        <taxon>Magnoliopsida</taxon>
        <taxon>Liliopsida</taxon>
        <taxon>Araceae</taxon>
        <taxon>Lemnoideae</taxon>
        <taxon>Spirodela</taxon>
    </lineage>
</organism>